<dbReference type="Proteomes" id="UP000181942">
    <property type="component" value="Unassembled WGS sequence"/>
</dbReference>
<name>A0A1I2L9U9_9ACTN</name>
<evidence type="ECO:0000313" key="3">
    <source>
        <dbReference type="Proteomes" id="UP000181942"/>
    </source>
</evidence>
<protein>
    <submittedName>
        <fullName evidence="2">Uncharacterized protein</fullName>
    </submittedName>
</protein>
<organism evidence="2 3">
    <name type="scientific">Streptomyces mirabilis</name>
    <dbReference type="NCBI Taxonomy" id="68239"/>
    <lineage>
        <taxon>Bacteria</taxon>
        <taxon>Bacillati</taxon>
        <taxon>Actinomycetota</taxon>
        <taxon>Actinomycetes</taxon>
        <taxon>Kitasatosporales</taxon>
        <taxon>Streptomycetaceae</taxon>
        <taxon>Streptomyces</taxon>
    </lineage>
</organism>
<accession>A0A1I2L9U9</accession>
<dbReference type="EMBL" id="FONR01000011">
    <property type="protein sequence ID" value="SFF75763.1"/>
    <property type="molecule type" value="Genomic_DNA"/>
</dbReference>
<evidence type="ECO:0000256" key="1">
    <source>
        <dbReference type="SAM" id="MobiDB-lite"/>
    </source>
</evidence>
<evidence type="ECO:0000313" key="2">
    <source>
        <dbReference type="EMBL" id="SFF75763.1"/>
    </source>
</evidence>
<feature type="region of interest" description="Disordered" evidence="1">
    <location>
        <begin position="1"/>
        <end position="53"/>
    </location>
</feature>
<proteinExistence type="predicted"/>
<sequence>MTVRTRVSTGLNDPVGGRKPGDRREMTARTRPAKDSAAGVIPAPLRLMTPVAR</sequence>
<feature type="compositionally biased region" description="Basic and acidic residues" evidence="1">
    <location>
        <begin position="19"/>
        <end position="34"/>
    </location>
</feature>
<dbReference type="AlphaFoldDB" id="A0A1I2L9U9"/>
<gene>
    <name evidence="2" type="ORF">SAMN02787118_111335</name>
</gene>
<reference evidence="2 3" key="1">
    <citation type="submission" date="2016-10" db="EMBL/GenBank/DDBJ databases">
        <authorList>
            <person name="de Groot N.N."/>
        </authorList>
    </citation>
    <scope>NUCLEOTIDE SEQUENCE [LARGE SCALE GENOMIC DNA]</scope>
    <source>
        <strain evidence="2 3">OK461</strain>
    </source>
</reference>
<feature type="compositionally biased region" description="Polar residues" evidence="1">
    <location>
        <begin position="1"/>
        <end position="11"/>
    </location>
</feature>